<dbReference type="RefSeq" id="WP_267739058.1">
    <property type="nucleotide sequence ID" value="NZ_CP113089.1"/>
</dbReference>
<feature type="signal peptide" evidence="1">
    <location>
        <begin position="1"/>
        <end position="26"/>
    </location>
</feature>
<accession>A0A9E8MIZ2</accession>
<name>A0A9E8MIZ2_9MICO</name>
<reference evidence="2" key="1">
    <citation type="submission" date="2022-11" db="EMBL/GenBank/DDBJ databases">
        <title>Description of Microcella daejonensis nov. sp, isolated from riverside soil.</title>
        <authorList>
            <person name="Molina K.M."/>
            <person name="Kim S.B."/>
        </authorList>
    </citation>
    <scope>NUCLEOTIDE SEQUENCE</scope>
    <source>
        <strain evidence="2">MMS21-STM12</strain>
    </source>
</reference>
<keyword evidence="3" id="KW-1185">Reference proteome</keyword>
<gene>
    <name evidence="2" type="ORF">OVN18_07445</name>
</gene>
<sequence length="441" mass="46936">MRQNTAMKLGAIAAVTAVALAGCSAAEDGPSTSDFDTAMSTPTEITMWAWAPGIEAQVALFEEAYPEIDVVLENVGQGGEHYTKVRTALEAGTGAPDVAQFEYQYIPSFVLTENLLDLAPYGAGDVEDQFTPWTWAQVTNGDAIYAIPQDAGPMGNLYREDILSSAGITEAPVTWEDYTAAAEAVKADSGSYISSFSGNDAGSFLGLLWAAGATPFTYDGDQTVSVSLTDPESQKVVDYWQDLIDRDLVAVDPSFTDGWYQGLANGAYAGWLTAAWGPAFLQGTAADTSGLWRAAPLPQFDAADPIAGNWGGSTLGALSSTEHPIVAAELAKFINTDSAATLAFATEQSLFPTRTEVLTASEFVDQESEFYGGQRVNEIFAEISTTVDTDFQWLPFQDQVASSFVDTLGKEISERGDLSAGLAAWQDAIVTYATDQGFTVE</sequence>
<dbReference type="PANTHER" id="PTHR43649">
    <property type="entry name" value="ARABINOSE-BINDING PROTEIN-RELATED"/>
    <property type="match status" value="1"/>
</dbReference>
<dbReference type="Pfam" id="PF01547">
    <property type="entry name" value="SBP_bac_1"/>
    <property type="match status" value="1"/>
</dbReference>
<dbReference type="Proteomes" id="UP001164706">
    <property type="component" value="Chromosome"/>
</dbReference>
<feature type="chain" id="PRO_5039095934" evidence="1">
    <location>
        <begin position="27"/>
        <end position="441"/>
    </location>
</feature>
<evidence type="ECO:0000313" key="3">
    <source>
        <dbReference type="Proteomes" id="UP001164706"/>
    </source>
</evidence>
<proteinExistence type="predicted"/>
<evidence type="ECO:0000313" key="2">
    <source>
        <dbReference type="EMBL" id="WAB80411.1"/>
    </source>
</evidence>
<dbReference type="InterPro" id="IPR050490">
    <property type="entry name" value="Bact_solute-bd_prot1"/>
</dbReference>
<dbReference type="InterPro" id="IPR006059">
    <property type="entry name" value="SBP"/>
</dbReference>
<dbReference type="SUPFAM" id="SSF53850">
    <property type="entry name" value="Periplasmic binding protein-like II"/>
    <property type="match status" value="1"/>
</dbReference>
<evidence type="ECO:0000256" key="1">
    <source>
        <dbReference type="SAM" id="SignalP"/>
    </source>
</evidence>
<organism evidence="2 3">
    <name type="scientific">Microcella daejeonensis</name>
    <dbReference type="NCBI Taxonomy" id="2994971"/>
    <lineage>
        <taxon>Bacteria</taxon>
        <taxon>Bacillati</taxon>
        <taxon>Actinomycetota</taxon>
        <taxon>Actinomycetes</taxon>
        <taxon>Micrococcales</taxon>
        <taxon>Microbacteriaceae</taxon>
        <taxon>Microcella</taxon>
    </lineage>
</organism>
<keyword evidence="1" id="KW-0732">Signal</keyword>
<protein>
    <submittedName>
        <fullName evidence="2">Extracellular solute-binding protein</fullName>
    </submittedName>
</protein>
<dbReference type="AlphaFoldDB" id="A0A9E8MIZ2"/>
<dbReference type="KEGG" id="mdb:OVN18_07445"/>
<dbReference type="PROSITE" id="PS51257">
    <property type="entry name" value="PROKAR_LIPOPROTEIN"/>
    <property type="match status" value="1"/>
</dbReference>
<dbReference type="EMBL" id="CP113089">
    <property type="protein sequence ID" value="WAB80411.1"/>
    <property type="molecule type" value="Genomic_DNA"/>
</dbReference>
<dbReference type="PANTHER" id="PTHR43649:SF14">
    <property type="entry name" value="BLR3389 PROTEIN"/>
    <property type="match status" value="1"/>
</dbReference>
<dbReference type="Gene3D" id="3.40.190.10">
    <property type="entry name" value="Periplasmic binding protein-like II"/>
    <property type="match status" value="3"/>
</dbReference>